<accession>A0A7R7DTE9</accession>
<sequence>MQVMVASAPVQSQPLPAEPVLPAVIGDGSVMVTVSFPAGDGLGDADADGEALADGVPPGVSYPPAGRCAGATVLPVGAVVGSGGPGAGCGVAGSAGCGVAVPLGAAVGSASGISPSPSPPPPPPAGLLIVIGSAELVSPTDSVPVLSFGGVTRYGGCAGAGWCFVGGAGWCCVVVGPAVGCWVAGGAPAAGLLAADRRAGRRAARRAASRRRAAGATAGRRAGGEQQADDHGDGDRGAATDRGVARADLRPQALEPEQHAVPGVLEPHDDAGAGDRGGLAGAAQAEIGRPGRTGDDRGDQLAQAGVDLAQFGVEQGALGAGGEVLVDLVPLAPGQPVPDPGTEPFGRPAAGGVGLPGDVFLQVHLLEAFPGPVREGGDAVRGQPEQRRHVGRALALDLGVPQHRLPAFRQPAERAGGEAAFQPLAGGVGERNARLVLPDVVGDGQPPVPAHLVVEQVAQAGQQVGAERLGRAVPGPQRRQHLRERLGDQVVDRRGVPDQRSGEALGGVDVAQVQQAERDRVPVAGGRDQFGVAAFDRGRRGRPRIG</sequence>
<protein>
    <submittedName>
        <fullName evidence="2">Uncharacterized protein</fullName>
    </submittedName>
</protein>
<evidence type="ECO:0000256" key="1">
    <source>
        <dbReference type="SAM" id="MobiDB-lite"/>
    </source>
</evidence>
<name>A0A7R7DTE9_9ACTN</name>
<proteinExistence type="predicted"/>
<dbReference type="EMBL" id="AP023355">
    <property type="protein sequence ID" value="BCJ37483.1"/>
    <property type="molecule type" value="Genomic_DNA"/>
</dbReference>
<evidence type="ECO:0000313" key="2">
    <source>
        <dbReference type="EMBL" id="BCJ37483.1"/>
    </source>
</evidence>
<dbReference type="AlphaFoldDB" id="A0A7R7DTE9"/>
<dbReference type="Proteomes" id="UP000611640">
    <property type="component" value="Chromosome"/>
</dbReference>
<feature type="compositionally biased region" description="Basic residues" evidence="1">
    <location>
        <begin position="203"/>
        <end position="213"/>
    </location>
</feature>
<evidence type="ECO:0000313" key="3">
    <source>
        <dbReference type="Proteomes" id="UP000611640"/>
    </source>
</evidence>
<dbReference type="KEGG" id="atl:Athai_49860"/>
<keyword evidence="3" id="KW-1185">Reference proteome</keyword>
<feature type="compositionally biased region" description="Basic and acidic residues" evidence="1">
    <location>
        <begin position="228"/>
        <end position="249"/>
    </location>
</feature>
<gene>
    <name evidence="2" type="ORF">Athai_49860</name>
</gene>
<reference evidence="2 3" key="1">
    <citation type="submission" date="2020-08" db="EMBL/GenBank/DDBJ databases">
        <title>Whole genome shotgun sequence of Actinocatenispora thailandica NBRC 105041.</title>
        <authorList>
            <person name="Komaki H."/>
            <person name="Tamura T."/>
        </authorList>
    </citation>
    <scope>NUCLEOTIDE SEQUENCE [LARGE SCALE GENOMIC DNA]</scope>
    <source>
        <strain evidence="2 3">NBRC 105041</strain>
    </source>
</reference>
<organism evidence="2 3">
    <name type="scientific">Actinocatenispora thailandica</name>
    <dbReference type="NCBI Taxonomy" id="227318"/>
    <lineage>
        <taxon>Bacteria</taxon>
        <taxon>Bacillati</taxon>
        <taxon>Actinomycetota</taxon>
        <taxon>Actinomycetes</taxon>
        <taxon>Micromonosporales</taxon>
        <taxon>Micromonosporaceae</taxon>
        <taxon>Actinocatenispora</taxon>
    </lineage>
</organism>
<feature type="region of interest" description="Disordered" evidence="1">
    <location>
        <begin position="203"/>
        <end position="280"/>
    </location>
</feature>